<dbReference type="SUPFAM" id="SSF56235">
    <property type="entry name" value="N-terminal nucleophile aminohydrolases (Ntn hydrolases)"/>
    <property type="match status" value="1"/>
</dbReference>
<dbReference type="InterPro" id="IPR001353">
    <property type="entry name" value="Proteasome_sua/b"/>
</dbReference>
<keyword evidence="1 2" id="KW-0647">Proteasome</keyword>
<evidence type="ECO:0000256" key="1">
    <source>
        <dbReference type="ARBA" id="ARBA00022942"/>
    </source>
</evidence>
<keyword evidence="2" id="KW-0542">Nucleomorph</keyword>
<dbReference type="Proteomes" id="UP000242167">
    <property type="component" value="Nucleomorph 3"/>
</dbReference>
<dbReference type="PIR" id="C90132">
    <property type="entry name" value="C90132"/>
</dbReference>
<dbReference type="PANTHER" id="PTHR11599">
    <property type="entry name" value="PROTEASOME SUBUNIT ALPHA/BETA"/>
    <property type="match status" value="1"/>
</dbReference>
<sequence>MSSIKSGYDLLPTIFTPEGKLLQLEYSSKCINKSNIALGIKCNDGLIIFKEIDSNQYNNDIIECNMIFCLNHYMAMTSSGITGDFRSLCNRLVDENLIEKYRYGLELNSKYLTHLLSRLFHLNSNSWSLRPLACDIILGFIDYSSLEIFFISNQGSIIKTNNISTGSACELINFELESIFKEELSCRKVILKIIKKLSALTRDLQSKYFYVKYFAKKKKKFTDTVSFNFIKEIERYKLYQL</sequence>
<evidence type="ECO:0000313" key="2">
    <source>
        <dbReference type="EMBL" id="AAK39783.1"/>
    </source>
</evidence>
<dbReference type="Gene3D" id="3.60.20.10">
    <property type="entry name" value="Glutamine Phosphoribosylpyrophosphate, subunit 1, domain 1"/>
    <property type="match status" value="1"/>
</dbReference>
<dbReference type="AlphaFoldDB" id="Q98S33"/>
<protein>
    <submittedName>
        <fullName evidence="2">26S proteasome SU alpha7</fullName>
    </submittedName>
</protein>
<evidence type="ECO:0000313" key="3">
    <source>
        <dbReference type="Proteomes" id="UP000242167"/>
    </source>
</evidence>
<dbReference type="InterPro" id="IPR050115">
    <property type="entry name" value="Proteasome_alpha"/>
</dbReference>
<geneLocation type="nucleomorph" evidence="2"/>
<dbReference type="RefSeq" id="XP_001713481.1">
    <property type="nucleotide sequence ID" value="XM_001713429.1"/>
</dbReference>
<name>Q98S33_GUITH</name>
<dbReference type="GeneID" id="857264"/>
<dbReference type="Pfam" id="PF00227">
    <property type="entry name" value="Proteasome"/>
    <property type="match status" value="1"/>
</dbReference>
<dbReference type="GO" id="GO:0005839">
    <property type="term" value="C:proteasome core complex"/>
    <property type="evidence" value="ECO:0007669"/>
    <property type="project" value="InterPro"/>
</dbReference>
<reference evidence="2 3" key="1">
    <citation type="journal article" date="2001" name="Nature">
        <title>The highly reduced genome of an enslaved algal nucleus.</title>
        <authorList>
            <person name="Douglas S."/>
            <person name="Zauner S."/>
            <person name="Fraunholz M."/>
            <person name="Beaton M."/>
            <person name="Penny S."/>
            <person name="Deng L."/>
            <person name="Wu X."/>
            <person name="Reith M."/>
            <person name="Cavalier-Smith T."/>
            <person name="Maier U."/>
        </authorList>
    </citation>
    <scope>NUCLEOTIDE SEQUENCE [LARGE SCALE GENOMIC DNA]</scope>
</reference>
<dbReference type="EMBL" id="AF083031">
    <property type="protein sequence ID" value="AAK39783.1"/>
    <property type="molecule type" value="Genomic_DNA"/>
</dbReference>
<organism evidence="2 3">
    <name type="scientific">Guillardia theta</name>
    <name type="common">Cryptophyte</name>
    <name type="synonym">Cryptomonas phi</name>
    <dbReference type="NCBI Taxonomy" id="55529"/>
    <lineage>
        <taxon>Eukaryota</taxon>
        <taxon>Cryptophyceae</taxon>
        <taxon>Pyrenomonadales</taxon>
        <taxon>Geminigeraceae</taxon>
        <taxon>Guillardia</taxon>
    </lineage>
</organism>
<dbReference type="InterPro" id="IPR029055">
    <property type="entry name" value="Ntn_hydrolases_N"/>
</dbReference>
<accession>Q98S33</accession>
<gene>
    <name evidence="2" type="primary">prsA7</name>
</gene>
<proteinExistence type="predicted"/>
<dbReference type="GO" id="GO:0051603">
    <property type="term" value="P:proteolysis involved in protein catabolic process"/>
    <property type="evidence" value="ECO:0007669"/>
    <property type="project" value="InterPro"/>
</dbReference>